<dbReference type="AlphaFoldDB" id="A0A6H1ZU75"/>
<proteinExistence type="predicted"/>
<dbReference type="EMBL" id="MT144235">
    <property type="protein sequence ID" value="QJA51068.1"/>
    <property type="molecule type" value="Genomic_DNA"/>
</dbReference>
<protein>
    <submittedName>
        <fullName evidence="1">Uncharacterized protein</fullName>
    </submittedName>
</protein>
<sequence length="156" mass="16083">MALKDTTQLLTAQAEYGTIADIEYAMLSHTATGYLLLEAVAATDYTTYFWRAPKACTVTGAWLVPNGTLTADNTNFSTVSIGKEDGAAGGITAVVTALTTAITGTGNWAIGTTETFAVLPASAHMDAGEVLAFVSAKSGTGVAVPSCSVIVEYKFD</sequence>
<evidence type="ECO:0000313" key="2">
    <source>
        <dbReference type="EMBL" id="QJH95997.1"/>
    </source>
</evidence>
<dbReference type="EMBL" id="MT144636">
    <property type="protein sequence ID" value="QJH95997.1"/>
    <property type="molecule type" value="Genomic_DNA"/>
</dbReference>
<name>A0A6H1ZU75_9ZZZZ</name>
<accession>A0A6H1ZU75</accession>
<reference evidence="1" key="1">
    <citation type="submission" date="2020-03" db="EMBL/GenBank/DDBJ databases">
        <title>The deep terrestrial virosphere.</title>
        <authorList>
            <person name="Holmfeldt K."/>
            <person name="Nilsson E."/>
            <person name="Simone D."/>
            <person name="Lopez-Fernandez M."/>
            <person name="Wu X."/>
            <person name="de Brujin I."/>
            <person name="Lundin D."/>
            <person name="Andersson A."/>
            <person name="Bertilsson S."/>
            <person name="Dopson M."/>
        </authorList>
    </citation>
    <scope>NUCLEOTIDE SEQUENCE</scope>
    <source>
        <strain evidence="1">TM448A01971</strain>
        <strain evidence="2">TM448B00567</strain>
    </source>
</reference>
<organism evidence="1">
    <name type="scientific">viral metagenome</name>
    <dbReference type="NCBI Taxonomy" id="1070528"/>
    <lineage>
        <taxon>unclassified sequences</taxon>
        <taxon>metagenomes</taxon>
        <taxon>organismal metagenomes</taxon>
    </lineage>
</organism>
<gene>
    <name evidence="1" type="ORF">TM448A01971_0015</name>
    <name evidence="2" type="ORF">TM448B00567_0018</name>
</gene>
<evidence type="ECO:0000313" key="1">
    <source>
        <dbReference type="EMBL" id="QJA51068.1"/>
    </source>
</evidence>